<dbReference type="SUPFAM" id="SSF69349">
    <property type="entry name" value="Phage fibre proteins"/>
    <property type="match status" value="1"/>
</dbReference>
<feature type="region of interest" description="Disordered" evidence="4">
    <location>
        <begin position="305"/>
        <end position="328"/>
    </location>
</feature>
<dbReference type="GO" id="GO:0005576">
    <property type="term" value="C:extracellular region"/>
    <property type="evidence" value="ECO:0007669"/>
    <property type="project" value="UniProtKB-SubCell"/>
</dbReference>
<dbReference type="NCBIfam" id="TIGR03361">
    <property type="entry name" value="VI_Rhs_Vgr"/>
    <property type="match status" value="1"/>
</dbReference>
<dbReference type="NCBIfam" id="TIGR01646">
    <property type="entry name" value="vgr_GE"/>
    <property type="match status" value="1"/>
</dbReference>
<evidence type="ECO:0000313" key="7">
    <source>
        <dbReference type="EMBL" id="AUX26715.1"/>
    </source>
</evidence>
<evidence type="ECO:0000256" key="3">
    <source>
        <dbReference type="ARBA" id="ARBA00022525"/>
    </source>
</evidence>
<feature type="domain" description="Gp5/Type VI secretion system Vgr C-terminal trimerisation" evidence="6">
    <location>
        <begin position="517"/>
        <end position="589"/>
    </location>
</feature>
<keyword evidence="3" id="KW-0964">Secreted</keyword>
<comment type="subcellular location">
    <subcellularLocation>
        <location evidence="1">Secreted</location>
    </subcellularLocation>
</comment>
<dbReference type="Pfam" id="PF04717">
    <property type="entry name" value="Phage_base_V"/>
    <property type="match status" value="1"/>
</dbReference>
<dbReference type="InterPro" id="IPR054030">
    <property type="entry name" value="Gp5_Vgr_C"/>
</dbReference>
<dbReference type="SUPFAM" id="SSF69279">
    <property type="entry name" value="Phage tail proteins"/>
    <property type="match status" value="2"/>
</dbReference>
<feature type="region of interest" description="Disordered" evidence="4">
    <location>
        <begin position="1"/>
        <end position="34"/>
    </location>
</feature>
<dbReference type="Pfam" id="PF05954">
    <property type="entry name" value="Phage_GPD"/>
    <property type="match status" value="1"/>
</dbReference>
<dbReference type="Gene3D" id="2.30.110.50">
    <property type="match status" value="1"/>
</dbReference>
<evidence type="ECO:0000256" key="4">
    <source>
        <dbReference type="SAM" id="MobiDB-lite"/>
    </source>
</evidence>
<dbReference type="InterPro" id="IPR006533">
    <property type="entry name" value="T6SS_Vgr_RhsGE"/>
</dbReference>
<proteinExistence type="inferred from homology"/>
<gene>
    <name evidence="7" type="ORF">SOCEGT47_072850</name>
</gene>
<sequence>MTFASRPPGQPDQRQEADASEPPQTRAGSASGALRVPKAAPIQVEVASGDALDVRQFSVHERLSSLFTISLIAVSENTDVNFDNVVGQPATFTVHSGLHARRWSGICNHLQQIRVEEGTPSAPTLATYELSIVPMLWLLTQRRNYRMFQQESELDIARKLLEEWSIEFDQRLTETYKPRKYRVQYAESDYTFMCRMLEDAGITFYFENQQGETKLVLADAPQSNPPRSPKIAYRDNPMTVPDKEHVTGVRIGQRVRPGKYTMRDHDYRLAPSYRLMKTAEAQQGGLEAQLERYHYTPGAFLFRADKGESTPVADDRGKTRTDEQEGDALAKKRLDAKRATAKVCTFETNAHDLAPGMVISFQDHPKSDLGPDKRLLLRESSLSGTESGEWSHRCEAVSAEVPYRPALATPKPKVNGVESATVVGPPGEEIHCDEFGRVRVHFHWDRESQMNDRSSCWIHVSQPWGGAGFGGMNLPRVGQEVLVDFLGGDPDRPVIVGRVYTNLQRVPYKLPQNKTQSGWRSSSTGGTGGYNELMFEDAQGKELLSIQAERDLSELVKHDATHVVRNDRSATVWKNDSSLVGVQHSLTIAQPGGGEPAPGPTSVTMTHEKITLTTGKATLTIDGGKITLDANESITLESRGKISIHAATGIQMVADDGDTVIKGDPKVKINCSG</sequence>
<dbReference type="Gene3D" id="3.55.50.10">
    <property type="entry name" value="Baseplate protein-like domains"/>
    <property type="match status" value="1"/>
</dbReference>
<dbReference type="InterPro" id="IPR006531">
    <property type="entry name" value="Gp5/Vgr_OB"/>
</dbReference>
<reference evidence="7 8" key="1">
    <citation type="submission" date="2015-09" db="EMBL/GenBank/DDBJ databases">
        <title>Sorangium comparison.</title>
        <authorList>
            <person name="Zaburannyi N."/>
            <person name="Bunk B."/>
            <person name="Overmann J."/>
            <person name="Mueller R."/>
        </authorList>
    </citation>
    <scope>NUCLEOTIDE SEQUENCE [LARGE SCALE GENOMIC DNA]</scope>
    <source>
        <strain evidence="7 8">So ceGT47</strain>
    </source>
</reference>
<name>A0A4P2QAQ4_SORCE</name>
<accession>A0A4P2QAQ4</accession>
<dbReference type="AlphaFoldDB" id="A0A4P2QAQ4"/>
<dbReference type="Gene3D" id="4.10.220.110">
    <property type="match status" value="1"/>
</dbReference>
<organism evidence="7 8">
    <name type="scientific">Sorangium cellulosum</name>
    <name type="common">Polyangium cellulosum</name>
    <dbReference type="NCBI Taxonomy" id="56"/>
    <lineage>
        <taxon>Bacteria</taxon>
        <taxon>Pseudomonadati</taxon>
        <taxon>Myxococcota</taxon>
        <taxon>Polyangia</taxon>
        <taxon>Polyangiales</taxon>
        <taxon>Polyangiaceae</taxon>
        <taxon>Sorangium</taxon>
    </lineage>
</organism>
<dbReference type="EMBL" id="CP012670">
    <property type="protein sequence ID" value="AUX26715.1"/>
    <property type="molecule type" value="Genomic_DNA"/>
</dbReference>
<dbReference type="PANTHER" id="PTHR32305:SF15">
    <property type="entry name" value="PROTEIN RHSA-RELATED"/>
    <property type="match status" value="1"/>
</dbReference>
<dbReference type="Proteomes" id="UP000295781">
    <property type="component" value="Chromosome"/>
</dbReference>
<dbReference type="Gene3D" id="2.40.50.230">
    <property type="entry name" value="Gp5 N-terminal domain"/>
    <property type="match status" value="1"/>
</dbReference>
<dbReference type="InterPro" id="IPR037026">
    <property type="entry name" value="Vgr_OB-fold_dom_sf"/>
</dbReference>
<evidence type="ECO:0000256" key="1">
    <source>
        <dbReference type="ARBA" id="ARBA00004613"/>
    </source>
</evidence>
<evidence type="ECO:0000256" key="2">
    <source>
        <dbReference type="ARBA" id="ARBA00005558"/>
    </source>
</evidence>
<dbReference type="PANTHER" id="PTHR32305">
    <property type="match status" value="1"/>
</dbReference>
<protein>
    <submittedName>
        <fullName evidence="7">Uncharacterized protein</fullName>
    </submittedName>
</protein>
<dbReference type="InterPro" id="IPR050708">
    <property type="entry name" value="T6SS_VgrG/RHS"/>
</dbReference>
<evidence type="ECO:0000313" key="8">
    <source>
        <dbReference type="Proteomes" id="UP000295781"/>
    </source>
</evidence>
<evidence type="ECO:0000259" key="5">
    <source>
        <dbReference type="Pfam" id="PF04717"/>
    </source>
</evidence>
<feature type="domain" description="Gp5/Type VI secretion system Vgr protein OB-fold" evidence="5">
    <location>
        <begin position="434"/>
        <end position="500"/>
    </location>
</feature>
<dbReference type="RefSeq" id="WP_129354498.1">
    <property type="nucleotide sequence ID" value="NZ_CP012670.1"/>
</dbReference>
<dbReference type="OrthoDB" id="5479878at2"/>
<comment type="similarity">
    <text evidence="2">Belongs to the VgrG protein family.</text>
</comment>
<evidence type="ECO:0000259" key="6">
    <source>
        <dbReference type="Pfam" id="PF22178"/>
    </source>
</evidence>
<dbReference type="SUPFAM" id="SSF69255">
    <property type="entry name" value="gp5 N-terminal domain-like"/>
    <property type="match status" value="1"/>
</dbReference>
<dbReference type="InterPro" id="IPR017847">
    <property type="entry name" value="T6SS_RhsGE_Vgr_subset"/>
</dbReference>
<dbReference type="Pfam" id="PF22178">
    <property type="entry name" value="Gp5_trimer_C"/>
    <property type="match status" value="1"/>
</dbReference>
<feature type="region of interest" description="Disordered" evidence="4">
    <location>
        <begin position="219"/>
        <end position="239"/>
    </location>
</feature>